<dbReference type="CDD" id="cd07067">
    <property type="entry name" value="HP_PGM_like"/>
    <property type="match status" value="1"/>
</dbReference>
<dbReference type="Proteomes" id="UP000642993">
    <property type="component" value="Unassembled WGS sequence"/>
</dbReference>
<dbReference type="NCBIfam" id="TIGR03848">
    <property type="entry name" value="MSMEG_4193"/>
    <property type="match status" value="1"/>
</dbReference>
<dbReference type="EMBL" id="JACYWE010000001">
    <property type="protein sequence ID" value="MBD8505192.1"/>
    <property type="molecule type" value="Genomic_DNA"/>
</dbReference>
<organism evidence="2 3">
    <name type="scientific">Lolliginicoccus lacisalsi</name>
    <dbReference type="NCBI Taxonomy" id="2742202"/>
    <lineage>
        <taxon>Bacteria</taxon>
        <taxon>Bacillati</taxon>
        <taxon>Actinomycetota</taxon>
        <taxon>Actinomycetes</taxon>
        <taxon>Mycobacteriales</taxon>
        <taxon>Hoyosellaceae</taxon>
        <taxon>Lolliginicoccus</taxon>
    </lineage>
</organism>
<feature type="compositionally biased region" description="Low complexity" evidence="1">
    <location>
        <begin position="217"/>
        <end position="228"/>
    </location>
</feature>
<proteinExistence type="predicted"/>
<evidence type="ECO:0000313" key="2">
    <source>
        <dbReference type="EMBL" id="MBD8505192.1"/>
    </source>
</evidence>
<dbReference type="Pfam" id="PF00300">
    <property type="entry name" value="His_Phos_1"/>
    <property type="match status" value="1"/>
</dbReference>
<accession>A0A927PLB0</accession>
<dbReference type="SMART" id="SM00855">
    <property type="entry name" value="PGAM"/>
    <property type="match status" value="1"/>
</dbReference>
<dbReference type="InterPro" id="IPR050275">
    <property type="entry name" value="PGM_Phosphatase"/>
</dbReference>
<dbReference type="PANTHER" id="PTHR48100:SF2">
    <property type="entry name" value="CONSERVED PROTEIN"/>
    <property type="match status" value="1"/>
</dbReference>
<feature type="region of interest" description="Disordered" evidence="1">
    <location>
        <begin position="204"/>
        <end position="228"/>
    </location>
</feature>
<dbReference type="GO" id="GO:0016791">
    <property type="term" value="F:phosphatase activity"/>
    <property type="evidence" value="ECO:0007669"/>
    <property type="project" value="TreeGrafter"/>
</dbReference>
<dbReference type="PANTHER" id="PTHR48100">
    <property type="entry name" value="BROAD-SPECIFICITY PHOSPHATASE YOR283W-RELATED"/>
    <property type="match status" value="1"/>
</dbReference>
<dbReference type="InterPro" id="IPR029033">
    <property type="entry name" value="His_PPase_superfam"/>
</dbReference>
<reference evidence="2" key="1">
    <citation type="submission" date="2020-09" db="EMBL/GenBank/DDBJ databases">
        <title>Hoyosella lacisalsi sp. nov., a halotolerant actinobacterium isolated from soil of Lake Gudzhirganskoe.</title>
        <authorList>
            <person name="Yang Q."/>
            <person name="Guo P.Y."/>
            <person name="Liu S.W."/>
            <person name="Li F.N."/>
            <person name="Sun C.H."/>
        </authorList>
    </citation>
    <scope>NUCLEOTIDE SEQUENCE</scope>
    <source>
        <strain evidence="2">G463</strain>
    </source>
</reference>
<evidence type="ECO:0000313" key="3">
    <source>
        <dbReference type="Proteomes" id="UP000642993"/>
    </source>
</evidence>
<gene>
    <name evidence="2" type="ORF">HT102_01635</name>
</gene>
<dbReference type="AlphaFoldDB" id="A0A927PLB0"/>
<comment type="caution">
    <text evidence="2">The sequence shown here is derived from an EMBL/GenBank/DDBJ whole genome shotgun (WGS) entry which is preliminary data.</text>
</comment>
<dbReference type="InterPro" id="IPR013078">
    <property type="entry name" value="His_Pase_superF_clade-1"/>
</dbReference>
<evidence type="ECO:0000256" key="1">
    <source>
        <dbReference type="SAM" id="MobiDB-lite"/>
    </source>
</evidence>
<dbReference type="RefSeq" id="WP_192037662.1">
    <property type="nucleotide sequence ID" value="NZ_JACYWE010000001.1"/>
</dbReference>
<dbReference type="GO" id="GO:0005737">
    <property type="term" value="C:cytoplasm"/>
    <property type="evidence" value="ECO:0007669"/>
    <property type="project" value="TreeGrafter"/>
</dbReference>
<dbReference type="SUPFAM" id="SSF53254">
    <property type="entry name" value="Phosphoglycerate mutase-like"/>
    <property type="match status" value="1"/>
</dbReference>
<protein>
    <submittedName>
        <fullName evidence="2">MSMEG_4193 family putative phosphomutase</fullName>
    </submittedName>
</protein>
<dbReference type="InterPro" id="IPR022492">
    <property type="entry name" value="Phosphomutase_MSMEG4193_put"/>
</dbReference>
<sequence length="228" mass="24493">MTVLLLRHGRSHANTSGILAGRSSDISLDERGLAQAHDLVERLSGVPLVRIVHSPLLRCAQTVAPLAERCGIEPIIEDRLIEVDYGSWTGRSLADLVDEPLWRVVQQHPAAVAFPGGESMPAMQARAVAAVREHDERLRAEHGRDVAWLACSHGDIIKAIVADALGLHLDGFQRIVVEPGSVSVVRYTETRPFLHHLNDHGSRFDGLGHPGTGGGASSEAAVGGHVPR</sequence>
<keyword evidence="3" id="KW-1185">Reference proteome</keyword>
<dbReference type="Gene3D" id="3.40.50.1240">
    <property type="entry name" value="Phosphoglycerate mutase-like"/>
    <property type="match status" value="1"/>
</dbReference>
<name>A0A927PLB0_9ACTN</name>